<organism evidence="3">
    <name type="scientific">Amphimedon queenslandica</name>
    <name type="common">Sponge</name>
    <dbReference type="NCBI Taxonomy" id="400682"/>
    <lineage>
        <taxon>Eukaryota</taxon>
        <taxon>Metazoa</taxon>
        <taxon>Porifera</taxon>
        <taxon>Demospongiae</taxon>
        <taxon>Heteroscleromorpha</taxon>
        <taxon>Haplosclerida</taxon>
        <taxon>Niphatidae</taxon>
        <taxon>Amphimedon</taxon>
    </lineage>
</organism>
<dbReference type="Proteomes" id="UP000007879">
    <property type="component" value="Unassembled WGS sequence"/>
</dbReference>
<proteinExistence type="predicted"/>
<protein>
    <recommendedName>
        <fullName evidence="5">Immunoglobulin subtype domain-containing protein</fullName>
    </recommendedName>
</protein>
<dbReference type="EnsemblMetazoa" id="XM_019999180.1">
    <property type="protein sequence ID" value="XP_019854739.1"/>
    <property type="gene ID" value="LOC109583734"/>
</dbReference>
<dbReference type="EnsemblMetazoa" id="Aqu2.1.26165_001">
    <property type="protein sequence ID" value="Aqu2.1.26165_001"/>
    <property type="gene ID" value="Aqu2.1.26165"/>
</dbReference>
<evidence type="ECO:0000313" key="3">
    <source>
        <dbReference type="EnsemblMetazoa" id="Aqu2.1.26165_001"/>
    </source>
</evidence>
<evidence type="ECO:0000313" key="4">
    <source>
        <dbReference type="Proteomes" id="UP000007879"/>
    </source>
</evidence>
<feature type="chain" id="PRO_5011965278" description="Immunoglobulin subtype domain-containing protein" evidence="2">
    <location>
        <begin position="18"/>
        <end position="269"/>
    </location>
</feature>
<reference evidence="3" key="2">
    <citation type="submission" date="2017-05" db="UniProtKB">
        <authorList>
            <consortium name="EnsemblMetazoa"/>
        </authorList>
    </citation>
    <scope>IDENTIFICATION</scope>
</reference>
<evidence type="ECO:0000256" key="1">
    <source>
        <dbReference type="SAM" id="Phobius"/>
    </source>
</evidence>
<evidence type="ECO:0008006" key="5">
    <source>
        <dbReference type="Google" id="ProtNLM"/>
    </source>
</evidence>
<dbReference type="InParanoid" id="A0A1X7UEV2"/>
<dbReference type="AlphaFoldDB" id="A0A1X7UEV2"/>
<feature type="signal peptide" evidence="2">
    <location>
        <begin position="1"/>
        <end position="17"/>
    </location>
</feature>
<gene>
    <name evidence="3" type="primary">109583734</name>
</gene>
<dbReference type="KEGG" id="aqu:109583734"/>
<dbReference type="PROSITE" id="PS51257">
    <property type="entry name" value="PROKAR_LIPOPROTEIN"/>
    <property type="match status" value="1"/>
</dbReference>
<reference evidence="4" key="1">
    <citation type="journal article" date="2010" name="Nature">
        <title>The Amphimedon queenslandica genome and the evolution of animal complexity.</title>
        <authorList>
            <person name="Srivastava M."/>
            <person name="Simakov O."/>
            <person name="Chapman J."/>
            <person name="Fahey B."/>
            <person name="Gauthier M.E."/>
            <person name="Mitros T."/>
            <person name="Richards G.S."/>
            <person name="Conaco C."/>
            <person name="Dacre M."/>
            <person name="Hellsten U."/>
            <person name="Larroux C."/>
            <person name="Putnam N.H."/>
            <person name="Stanke M."/>
            <person name="Adamska M."/>
            <person name="Darling A."/>
            <person name="Degnan S.M."/>
            <person name="Oakley T.H."/>
            <person name="Plachetzki D.C."/>
            <person name="Zhai Y."/>
            <person name="Adamski M."/>
            <person name="Calcino A."/>
            <person name="Cummins S.F."/>
            <person name="Goodstein D.M."/>
            <person name="Harris C."/>
            <person name="Jackson D.J."/>
            <person name="Leys S.P."/>
            <person name="Shu S."/>
            <person name="Woodcroft B.J."/>
            <person name="Vervoort M."/>
            <person name="Kosik K.S."/>
            <person name="Manning G."/>
            <person name="Degnan B.M."/>
            <person name="Rokhsar D.S."/>
        </authorList>
    </citation>
    <scope>NUCLEOTIDE SEQUENCE [LARGE SCALE GENOMIC DNA]</scope>
</reference>
<accession>A0A1X7UEV2</accession>
<keyword evidence="1" id="KW-1133">Transmembrane helix</keyword>
<keyword evidence="4" id="KW-1185">Reference proteome</keyword>
<feature type="transmembrane region" description="Helical" evidence="1">
    <location>
        <begin position="225"/>
        <end position="249"/>
    </location>
</feature>
<sequence>MRVYFIIVCCILSFTQSCIVQVSLNNGPVFNASQEVVVQEGDHISVSCNYCSYKNYIKYLFKTNLSDYSPLGMLYNENYTTSSIDTSHSFQCCQDDGVWNCSLSTIINVTKHSPNPTECNSTQPLPVTETVTNTETATSTETVTHTETATYTEAVTSTITKSITTMEQQVVPTTVISTRIMTTTIMVTPSPSISDEEQQSASENIYIYQSGEPTLSKNCAENIEFILPVIILTVLLIVTIAVCGFLLIVCRYYHKMKQSYDLKNNEQKL</sequence>
<keyword evidence="2" id="KW-0732">Signal</keyword>
<keyword evidence="1" id="KW-0472">Membrane</keyword>
<keyword evidence="1" id="KW-0812">Transmembrane</keyword>
<name>A0A1X7UEV2_AMPQE</name>
<evidence type="ECO:0000256" key="2">
    <source>
        <dbReference type="SAM" id="SignalP"/>
    </source>
</evidence>